<evidence type="ECO:0000256" key="5">
    <source>
        <dbReference type="ARBA" id="ARBA00022679"/>
    </source>
</evidence>
<proteinExistence type="predicted"/>
<dbReference type="PANTHER" id="PTHR23293:SF9">
    <property type="entry name" value="FAD SYNTHASE"/>
    <property type="match status" value="1"/>
</dbReference>
<evidence type="ECO:0000256" key="10">
    <source>
        <dbReference type="ARBA" id="ARBA00031145"/>
    </source>
</evidence>
<evidence type="ECO:0000256" key="8">
    <source>
        <dbReference type="ARBA" id="ARBA00022827"/>
    </source>
</evidence>
<keyword evidence="9" id="KW-0067">ATP-binding</keyword>
<evidence type="ECO:0000256" key="12">
    <source>
        <dbReference type="ARBA" id="ARBA00049494"/>
    </source>
</evidence>
<organism evidence="14 15">
    <name type="scientific">Polyrhizophydium stewartii</name>
    <dbReference type="NCBI Taxonomy" id="2732419"/>
    <lineage>
        <taxon>Eukaryota</taxon>
        <taxon>Fungi</taxon>
        <taxon>Fungi incertae sedis</taxon>
        <taxon>Chytridiomycota</taxon>
        <taxon>Chytridiomycota incertae sedis</taxon>
        <taxon>Chytridiomycetes</taxon>
        <taxon>Rhizophydiales</taxon>
        <taxon>Rhizophydiales incertae sedis</taxon>
        <taxon>Polyrhizophydium</taxon>
    </lineage>
</organism>
<evidence type="ECO:0000313" key="14">
    <source>
        <dbReference type="EMBL" id="KAL2918209.1"/>
    </source>
</evidence>
<evidence type="ECO:0000256" key="11">
    <source>
        <dbReference type="ARBA" id="ARBA00031871"/>
    </source>
</evidence>
<evidence type="ECO:0000313" key="15">
    <source>
        <dbReference type="Proteomes" id="UP001527925"/>
    </source>
</evidence>
<dbReference type="CDD" id="cd23948">
    <property type="entry name" value="FAD_synthase"/>
    <property type="match status" value="1"/>
</dbReference>
<evidence type="ECO:0000256" key="6">
    <source>
        <dbReference type="ARBA" id="ARBA00022695"/>
    </source>
</evidence>
<reference evidence="14 15" key="1">
    <citation type="submission" date="2023-09" db="EMBL/GenBank/DDBJ databases">
        <title>Pangenome analysis of Batrachochytrium dendrobatidis and related Chytrids.</title>
        <authorList>
            <person name="Yacoub M.N."/>
            <person name="Stajich J.E."/>
            <person name="James T.Y."/>
        </authorList>
    </citation>
    <scope>NUCLEOTIDE SEQUENCE [LARGE SCALE GENOMIC DNA]</scope>
    <source>
        <strain evidence="14 15">JEL0888</strain>
    </source>
</reference>
<keyword evidence="5 14" id="KW-0808">Transferase</keyword>
<comment type="pathway">
    <text evidence="1">Cofactor biosynthesis; FAD biosynthesis; FAD from FMN: step 1/1.</text>
</comment>
<dbReference type="EC" id="2.7.7.2" evidence="2"/>
<comment type="catalytic activity">
    <reaction evidence="12">
        <text>FMN + ATP + H(+) = FAD + diphosphate</text>
        <dbReference type="Rhea" id="RHEA:17237"/>
        <dbReference type="ChEBI" id="CHEBI:15378"/>
        <dbReference type="ChEBI" id="CHEBI:30616"/>
        <dbReference type="ChEBI" id="CHEBI:33019"/>
        <dbReference type="ChEBI" id="CHEBI:57692"/>
        <dbReference type="ChEBI" id="CHEBI:58210"/>
        <dbReference type="EC" id="2.7.7.2"/>
    </reaction>
</comment>
<evidence type="ECO:0000256" key="7">
    <source>
        <dbReference type="ARBA" id="ARBA00022741"/>
    </source>
</evidence>
<comment type="caution">
    <text evidence="14">The sequence shown here is derived from an EMBL/GenBank/DDBJ whole genome shotgun (WGS) entry which is preliminary data.</text>
</comment>
<dbReference type="InterPro" id="IPR002500">
    <property type="entry name" value="PAPS_reduct_dom"/>
</dbReference>
<dbReference type="InterPro" id="IPR014729">
    <property type="entry name" value="Rossmann-like_a/b/a_fold"/>
</dbReference>
<dbReference type="Pfam" id="PF01507">
    <property type="entry name" value="PAPS_reduct"/>
    <property type="match status" value="2"/>
</dbReference>
<keyword evidence="8" id="KW-0274">FAD</keyword>
<dbReference type="GO" id="GO:0003919">
    <property type="term" value="F:FMN adenylyltransferase activity"/>
    <property type="evidence" value="ECO:0007669"/>
    <property type="project" value="UniProtKB-EC"/>
</dbReference>
<keyword evidence="15" id="KW-1185">Reference proteome</keyword>
<name>A0ABR4NFH3_9FUNG</name>
<gene>
    <name evidence="14" type="primary">FAD1</name>
    <name evidence="14" type="ORF">HK105_202136</name>
</gene>
<dbReference type="PANTHER" id="PTHR23293">
    <property type="entry name" value="FAD SYNTHETASE-RELATED FMN ADENYLYLTRANSFERASE"/>
    <property type="match status" value="1"/>
</dbReference>
<evidence type="ECO:0000256" key="2">
    <source>
        <dbReference type="ARBA" id="ARBA00012393"/>
    </source>
</evidence>
<evidence type="ECO:0000256" key="4">
    <source>
        <dbReference type="ARBA" id="ARBA00022643"/>
    </source>
</evidence>
<evidence type="ECO:0000256" key="3">
    <source>
        <dbReference type="ARBA" id="ARBA00022630"/>
    </source>
</evidence>
<dbReference type="Gene3D" id="3.40.50.620">
    <property type="entry name" value="HUPs"/>
    <property type="match status" value="1"/>
</dbReference>
<dbReference type="SUPFAM" id="SSF52402">
    <property type="entry name" value="Adenine nucleotide alpha hydrolases-like"/>
    <property type="match status" value="1"/>
</dbReference>
<keyword evidence="4" id="KW-0288">FMN</keyword>
<keyword evidence="3" id="KW-0285">Flavoprotein</keyword>
<keyword evidence="7" id="KW-0547">Nucleotide-binding</keyword>
<dbReference type="EMBL" id="JADGIZ020000007">
    <property type="protein sequence ID" value="KAL2918209.1"/>
    <property type="molecule type" value="Genomic_DNA"/>
</dbReference>
<dbReference type="Proteomes" id="UP001527925">
    <property type="component" value="Unassembled WGS sequence"/>
</dbReference>
<keyword evidence="6 14" id="KW-0548">Nucleotidyltransferase</keyword>
<protein>
    <recommendedName>
        <fullName evidence="2">FAD synthase</fullName>
        <ecNumber evidence="2">2.7.7.2</ecNumber>
    </recommendedName>
    <alternativeName>
        <fullName evidence="10">FAD pyrophosphorylase</fullName>
    </alternativeName>
    <alternativeName>
        <fullName evidence="11">FMN adenylyltransferase</fullName>
    </alternativeName>
</protein>
<feature type="domain" description="Phosphoadenosine phosphosulphate reductase" evidence="13">
    <location>
        <begin position="144"/>
        <end position="228"/>
    </location>
</feature>
<evidence type="ECO:0000256" key="1">
    <source>
        <dbReference type="ARBA" id="ARBA00004726"/>
    </source>
</evidence>
<evidence type="ECO:0000256" key="9">
    <source>
        <dbReference type="ARBA" id="ARBA00022840"/>
    </source>
</evidence>
<accession>A0ABR4NFH3</accession>
<evidence type="ECO:0000259" key="13">
    <source>
        <dbReference type="Pfam" id="PF01507"/>
    </source>
</evidence>
<sequence>MAAPIPAGVSIAAAGVPASECPLLRSGTGAYAIYEQGLRAADEKLRARLESAMETVREALRRYGPQSVAVSFNGGKDCTVLVFLLVAALDQLSPARPEIRDRPVKALYVTSDNPFPEIDAFVEFFAKMFGLDLMEILGRMKPALERFLDSNRIVKAILVGTRRTDPYASKLESFSATDNGWPPVMRVHPLLDWDYDDVWGAIRVLRLPYCSLYDHGFTSIGSMSDTAPNPLLKSADAARGFLPAHMLKDGAQERSGRLSK</sequence>
<feature type="domain" description="Phosphoadenosine phosphosulphate reductase" evidence="13">
    <location>
        <begin position="68"/>
        <end position="137"/>
    </location>
</feature>